<accession>A0A0F9HEB7</accession>
<sequence>PLYSNLNGIDFKNETIIDYYRDPQISYVDNAFILTIDWIKNATNFINYDTYLLISYKVLKGRPISPLSFSSQDVYGNDKQQNLIEIPFAKYDMLTDEWVTEEIFSQQFRIDKVLMEEDVESSGTTIQGPMFDDGQVFQTGIIGIESVYENKSSSNFYELLNDTQYTSSINANGELVISGLPYVTGDTFKITYYAYYPITFTHSLNSPDSSVDYIKVTNSTGYSYEFVYGTDYEYSEDGYKIYFLDLYNSILKSDNFTIYDTFEVNYTAPLSQKIDLSQNVLLMLQDTLGNDIPIDYIPIDNLGFFEYEQELRVDSPLSIPIGGSRRLVNLLLQYLPLNVYNKSAEGLVSLTYSDPDVGYIYPYVEANNWAKPITITTIPDQVKLTMITDPAENIVISQKYYDERVYNYNYNPLETLGKGEEYTKVIIDAIVQEDYSFTYKLTNSEDKPINNSVVWLQIGFTPKAETGYLNERMVLDDLGVSPYFESLGTEEITFLGPGEYPNKLYGRPLTYELQYLNTNYSAYGPYYWMYALTDEFGEATFEVSFDHDYIDDFTNIFGSREGFNSIEDVVLYTRAFSAGFNWDDFAIDSPDQYIASKDGNVYDGSTALYNTTIANSHLQDATVAEGIIRLHKKHISLGTNDHYSYKLPDANIGGIYDPITLSLHVAEAIPIPTGTFPTIESLTKEYTSSELEPLPVNILKQNYTYYLNIDFISPAGNIVESMFRSIHESSNSGTIF</sequence>
<reference evidence="1" key="1">
    <citation type="journal article" date="2015" name="Nature">
        <title>Complex archaea that bridge the gap between prokaryotes and eukaryotes.</title>
        <authorList>
            <person name="Spang A."/>
            <person name="Saw J.H."/>
            <person name="Jorgensen S.L."/>
            <person name="Zaremba-Niedzwiedzka K."/>
            <person name="Martijn J."/>
            <person name="Lind A.E."/>
            <person name="van Eijk R."/>
            <person name="Schleper C."/>
            <person name="Guy L."/>
            <person name="Ettema T.J."/>
        </authorList>
    </citation>
    <scope>NUCLEOTIDE SEQUENCE</scope>
</reference>
<feature type="non-terminal residue" evidence="1">
    <location>
        <position position="736"/>
    </location>
</feature>
<proteinExistence type="predicted"/>
<feature type="non-terminal residue" evidence="1">
    <location>
        <position position="1"/>
    </location>
</feature>
<dbReference type="AlphaFoldDB" id="A0A0F9HEB7"/>
<dbReference type="EMBL" id="LAZR01022971">
    <property type="protein sequence ID" value="KKL80060.1"/>
    <property type="molecule type" value="Genomic_DNA"/>
</dbReference>
<protein>
    <submittedName>
        <fullName evidence="1">Uncharacterized protein</fullName>
    </submittedName>
</protein>
<name>A0A0F9HEB7_9ZZZZ</name>
<comment type="caution">
    <text evidence="1">The sequence shown here is derived from an EMBL/GenBank/DDBJ whole genome shotgun (WGS) entry which is preliminary data.</text>
</comment>
<evidence type="ECO:0000313" key="1">
    <source>
        <dbReference type="EMBL" id="KKL80060.1"/>
    </source>
</evidence>
<organism evidence="1">
    <name type="scientific">marine sediment metagenome</name>
    <dbReference type="NCBI Taxonomy" id="412755"/>
    <lineage>
        <taxon>unclassified sequences</taxon>
        <taxon>metagenomes</taxon>
        <taxon>ecological metagenomes</taxon>
    </lineage>
</organism>
<gene>
    <name evidence="1" type="ORF">LCGC14_2008590</name>
</gene>